<accession>A0A0E9Q9Y3</accession>
<dbReference type="EMBL" id="GBXM01094881">
    <property type="protein sequence ID" value="JAH13696.1"/>
    <property type="molecule type" value="Transcribed_RNA"/>
</dbReference>
<reference evidence="1" key="2">
    <citation type="journal article" date="2015" name="Fish Shellfish Immunol.">
        <title>Early steps in the European eel (Anguilla anguilla)-Vibrio vulnificus interaction in the gills: Role of the RtxA13 toxin.</title>
        <authorList>
            <person name="Callol A."/>
            <person name="Pajuelo D."/>
            <person name="Ebbesson L."/>
            <person name="Teles M."/>
            <person name="MacKenzie S."/>
            <person name="Amaro C."/>
        </authorList>
    </citation>
    <scope>NUCLEOTIDE SEQUENCE</scope>
</reference>
<protein>
    <submittedName>
        <fullName evidence="1">Uncharacterized protein</fullName>
    </submittedName>
</protein>
<dbReference type="AlphaFoldDB" id="A0A0E9Q9Y3"/>
<proteinExistence type="predicted"/>
<evidence type="ECO:0000313" key="1">
    <source>
        <dbReference type="EMBL" id="JAH13696.1"/>
    </source>
</evidence>
<reference evidence="1" key="1">
    <citation type="submission" date="2014-11" db="EMBL/GenBank/DDBJ databases">
        <authorList>
            <person name="Amaro Gonzalez C."/>
        </authorList>
    </citation>
    <scope>NUCLEOTIDE SEQUENCE</scope>
</reference>
<name>A0A0E9Q9Y3_ANGAN</name>
<organism evidence="1">
    <name type="scientific">Anguilla anguilla</name>
    <name type="common">European freshwater eel</name>
    <name type="synonym">Muraena anguilla</name>
    <dbReference type="NCBI Taxonomy" id="7936"/>
    <lineage>
        <taxon>Eukaryota</taxon>
        <taxon>Metazoa</taxon>
        <taxon>Chordata</taxon>
        <taxon>Craniata</taxon>
        <taxon>Vertebrata</taxon>
        <taxon>Euteleostomi</taxon>
        <taxon>Actinopterygii</taxon>
        <taxon>Neopterygii</taxon>
        <taxon>Teleostei</taxon>
        <taxon>Anguilliformes</taxon>
        <taxon>Anguillidae</taxon>
        <taxon>Anguilla</taxon>
    </lineage>
</organism>
<sequence>MLCYAVEYKRLRAVTRRVIKNAKRNSWRKILWNTRP</sequence>